<dbReference type="EMBL" id="DSEU01000047">
    <property type="protein sequence ID" value="HEM67387.1"/>
    <property type="molecule type" value="Genomic_DNA"/>
</dbReference>
<dbReference type="AlphaFoldDB" id="A0A7J2U4Y9"/>
<feature type="transmembrane region" description="Helical" evidence="1">
    <location>
        <begin position="6"/>
        <end position="26"/>
    </location>
</feature>
<accession>A0A7J2U4Y9</accession>
<feature type="transmembrane region" description="Helical" evidence="1">
    <location>
        <begin position="63"/>
        <end position="84"/>
    </location>
</feature>
<protein>
    <recommendedName>
        <fullName evidence="3">DUF4870 domain-containing protein</fullName>
    </recommendedName>
</protein>
<evidence type="ECO:0008006" key="3">
    <source>
        <dbReference type="Google" id="ProtNLM"/>
    </source>
</evidence>
<sequence length="109" mass="12391">MSDDEKIWAFLAWLLSIIGAILVLVLKPGYRYAKYWAYLSLSFFIIVIIAGVINIILGFIPVIGWVLATLISLAIFIIWVIGIVRALQLTWWKPPIIYDMAKALGIERI</sequence>
<name>A0A7J2U4Y9_9CREN</name>
<keyword evidence="1" id="KW-1133">Transmembrane helix</keyword>
<evidence type="ECO:0000313" key="2">
    <source>
        <dbReference type="EMBL" id="HEM67387.1"/>
    </source>
</evidence>
<gene>
    <name evidence="2" type="ORF">ENO26_07485</name>
</gene>
<keyword evidence="1" id="KW-0812">Transmembrane</keyword>
<comment type="caution">
    <text evidence="2">The sequence shown here is derived from an EMBL/GenBank/DDBJ whole genome shotgun (WGS) entry which is preliminary data.</text>
</comment>
<proteinExistence type="predicted"/>
<keyword evidence="1" id="KW-0472">Membrane</keyword>
<reference evidence="2" key="1">
    <citation type="journal article" date="2020" name="mSystems">
        <title>Genome- and Community-Level Interaction Insights into Carbon Utilization and Element Cycling Functions of Hydrothermarchaeota in Hydrothermal Sediment.</title>
        <authorList>
            <person name="Zhou Z."/>
            <person name="Liu Y."/>
            <person name="Xu W."/>
            <person name="Pan J."/>
            <person name="Luo Z.H."/>
            <person name="Li M."/>
        </authorList>
    </citation>
    <scope>NUCLEOTIDE SEQUENCE [LARGE SCALE GENOMIC DNA]</scope>
    <source>
        <strain evidence="2">SpSt-125</strain>
    </source>
</reference>
<feature type="transmembrane region" description="Helical" evidence="1">
    <location>
        <begin position="35"/>
        <end position="57"/>
    </location>
</feature>
<organism evidence="2">
    <name type="scientific">Ignisphaera aggregans</name>
    <dbReference type="NCBI Taxonomy" id="334771"/>
    <lineage>
        <taxon>Archaea</taxon>
        <taxon>Thermoproteota</taxon>
        <taxon>Thermoprotei</taxon>
        <taxon>Desulfurococcales</taxon>
        <taxon>Desulfurococcaceae</taxon>
        <taxon>Ignisphaera</taxon>
    </lineage>
</organism>
<evidence type="ECO:0000256" key="1">
    <source>
        <dbReference type="SAM" id="Phobius"/>
    </source>
</evidence>